<dbReference type="EMBL" id="AVOT02013134">
    <property type="protein sequence ID" value="MBW0495512.1"/>
    <property type="molecule type" value="Genomic_DNA"/>
</dbReference>
<protein>
    <submittedName>
        <fullName evidence="1">Uncharacterized protein</fullName>
    </submittedName>
</protein>
<keyword evidence="2" id="KW-1185">Reference proteome</keyword>
<gene>
    <name evidence="1" type="ORF">O181_035227</name>
</gene>
<proteinExistence type="predicted"/>
<dbReference type="OrthoDB" id="7548346at2759"/>
<reference evidence="1" key="1">
    <citation type="submission" date="2021-03" db="EMBL/GenBank/DDBJ databases">
        <title>Draft genome sequence of rust myrtle Austropuccinia psidii MF-1, a brazilian biotype.</title>
        <authorList>
            <person name="Quecine M.C."/>
            <person name="Pachon D.M.R."/>
            <person name="Bonatelli M.L."/>
            <person name="Correr F.H."/>
            <person name="Franceschini L.M."/>
            <person name="Leite T.F."/>
            <person name="Margarido G.R.A."/>
            <person name="Almeida C.A."/>
            <person name="Ferrarezi J.A."/>
            <person name="Labate C.A."/>
        </authorList>
    </citation>
    <scope>NUCLEOTIDE SEQUENCE</scope>
    <source>
        <strain evidence="1">MF-1</strain>
    </source>
</reference>
<evidence type="ECO:0000313" key="1">
    <source>
        <dbReference type="EMBL" id="MBW0495512.1"/>
    </source>
</evidence>
<accession>A0A9Q3D880</accession>
<comment type="caution">
    <text evidence="1">The sequence shown here is derived from an EMBL/GenBank/DDBJ whole genome shotgun (WGS) entry which is preliminary data.</text>
</comment>
<organism evidence="1 2">
    <name type="scientific">Austropuccinia psidii MF-1</name>
    <dbReference type="NCBI Taxonomy" id="1389203"/>
    <lineage>
        <taxon>Eukaryota</taxon>
        <taxon>Fungi</taxon>
        <taxon>Dikarya</taxon>
        <taxon>Basidiomycota</taxon>
        <taxon>Pucciniomycotina</taxon>
        <taxon>Pucciniomycetes</taxon>
        <taxon>Pucciniales</taxon>
        <taxon>Sphaerophragmiaceae</taxon>
        <taxon>Austropuccinia</taxon>
    </lineage>
</organism>
<dbReference type="Proteomes" id="UP000765509">
    <property type="component" value="Unassembled WGS sequence"/>
</dbReference>
<evidence type="ECO:0000313" key="2">
    <source>
        <dbReference type="Proteomes" id="UP000765509"/>
    </source>
</evidence>
<name>A0A9Q3D880_9BASI</name>
<dbReference type="AlphaFoldDB" id="A0A9Q3D880"/>
<sequence length="330" mass="38546">MPRTSQRLQALTDLELMWLISKIDENHQHIAKYLGLPTLPTLVSEMYPQDQAQSTVINQYFCQSNMYRKAIMMENRAYTVFWYLAFDWWMNWIMEVNRKWNLANHEAVSLISNKLHHNVFISIFNSQTVCSANSLWTKIHLKFAPQTFVYNGRVWLRWECLKFNGNIKEYMKNCHTLLQDISSIGIVIPNKILAYSILGKISQDCNTYDHIIDNLVICKVWCHNHGNSPPWISIWHIKPQSLYGKFAISMTSGQYDHVIILWTIYGHLTFGAFMAPHLNPEAIAAIYTQLGISGHFPQNQKKWPKWLFLAIWAHDAHFAHFCAFCAFCAL</sequence>